<accession>A0ABQ5HHH8</accession>
<dbReference type="Proteomes" id="UP001151760">
    <property type="component" value="Unassembled WGS sequence"/>
</dbReference>
<keyword evidence="4" id="KW-1185">Reference proteome</keyword>
<gene>
    <name evidence="3" type="ORF">Tco_1069011</name>
</gene>
<evidence type="ECO:0000313" key="4">
    <source>
        <dbReference type="Proteomes" id="UP001151760"/>
    </source>
</evidence>
<dbReference type="SUPFAM" id="SSF56672">
    <property type="entry name" value="DNA/RNA polymerases"/>
    <property type="match status" value="1"/>
</dbReference>
<dbReference type="PANTHER" id="PTHR11439:SF483">
    <property type="entry name" value="PEPTIDE SYNTHASE GLIP-LIKE, PUTATIVE (AFU_ORTHOLOGUE AFUA_3G12920)-RELATED"/>
    <property type="match status" value="1"/>
</dbReference>
<name>A0ABQ5HHH8_9ASTR</name>
<feature type="region of interest" description="Disordered" evidence="1">
    <location>
        <begin position="519"/>
        <end position="557"/>
    </location>
</feature>
<reference evidence="3" key="2">
    <citation type="submission" date="2022-01" db="EMBL/GenBank/DDBJ databases">
        <authorList>
            <person name="Yamashiro T."/>
            <person name="Shiraishi A."/>
            <person name="Satake H."/>
            <person name="Nakayama K."/>
        </authorList>
    </citation>
    <scope>NUCLEOTIDE SEQUENCE</scope>
</reference>
<dbReference type="InterPro" id="IPR043502">
    <property type="entry name" value="DNA/RNA_pol_sf"/>
</dbReference>
<dbReference type="InterPro" id="IPR013103">
    <property type="entry name" value="RVT_2"/>
</dbReference>
<feature type="compositionally biased region" description="Basic and acidic residues" evidence="1">
    <location>
        <begin position="519"/>
        <end position="556"/>
    </location>
</feature>
<evidence type="ECO:0000256" key="1">
    <source>
        <dbReference type="SAM" id="MobiDB-lite"/>
    </source>
</evidence>
<evidence type="ECO:0000259" key="2">
    <source>
        <dbReference type="Pfam" id="PF07727"/>
    </source>
</evidence>
<feature type="domain" description="Reverse transcriptase Ty1/copia-type" evidence="2">
    <location>
        <begin position="611"/>
        <end position="808"/>
    </location>
</feature>
<feature type="compositionally biased region" description="Basic and acidic residues" evidence="1">
    <location>
        <begin position="1018"/>
        <end position="1032"/>
    </location>
</feature>
<evidence type="ECO:0000313" key="3">
    <source>
        <dbReference type="EMBL" id="GJT87294.1"/>
    </source>
</evidence>
<reference evidence="3" key="1">
    <citation type="journal article" date="2022" name="Int. J. Mol. Sci.">
        <title>Draft Genome of Tanacetum Coccineum: Genomic Comparison of Closely Related Tanacetum-Family Plants.</title>
        <authorList>
            <person name="Yamashiro T."/>
            <person name="Shiraishi A."/>
            <person name="Nakayama K."/>
            <person name="Satake H."/>
        </authorList>
    </citation>
    <scope>NUCLEOTIDE SEQUENCE</scope>
</reference>
<proteinExistence type="predicted"/>
<feature type="compositionally biased region" description="Low complexity" evidence="1">
    <location>
        <begin position="989"/>
        <end position="1002"/>
    </location>
</feature>
<sequence length="1032" mass="117225">MDDPNITIEEYIRLEEEKARRHGLTFNWQTATFGKVKNYEDKDDHPIDFETEFSAIVFDNTLTAIQSEAMVYSGNDKPLSPNPTVDYFDDLDYFKDLENEFPAIVYNYGLTSKSDFGIKPLINSESIDKINLIDETSLSEYDEEIVSRFNDLFNDIHPDDIKSEKDDDDNDIGIFVINLNIVIWNYYVNGMLFFLNINLYVSYGIPFDPKRYYKDGSHTSDAEAKPNSNNLGREIKKVNEKVYAAQVGCELCKGPHYTKDCPQKEEGKTLEEAYYTQFGAPYQPRGQYRAAGPGFYQRNNGNSSYPDRRPSLEESLTKFMAESAKRHEENSNIIKEIRASTDAAIRNQGASIKTLEIQIGQMSKVLQERGFGSLPSSTKTNPRDQVKSISTAKADFFRIHRIGCGPYAVSGTQHMSILSETVPFPNRLQNFSCDDWREAQDVKILDAYDHTLPPKEKDPGSFTLPCFIHNICFDKALVDLGASFTIVDDDDMAKDVVLGMKFCKKYASCQMIMKKFALDPKSSHDDGSKPSSDDGKKVNEDPGKESKCNDQEKEDYVNNTNNVNAAGTNEVNVVGEKTSIELLFDQNMPALEDYNIFDFSKDDEDDGVEEPKKVFRNKKDERGIVIRNKARLVAQGYTQEEGIDYDEVFSPVARIEAIRLFLVYASFKDFMVYQMDVKSAFFYGKIEEQVYVCQPLGFEDPDFPDRVYKVKKALYGLHQAHRAWYKTLSTYLLDNGFQRGKIDKTLFIKRYKGDILLVQVYVDDTIFGSTKKELCIAFEKLMHEKIQISSMGELRFFLGLQVKQKKDGLFNNGEEVDVHMYRSMIGSLMYLTSSRPDIMFAVCAYARYQVNPKVSHLHAMKRIFRYLKGQPKLGLWYLKDSPFDLVAYTDSDYAGASLDRKSIIGVILDTSRISKEKSKIDDGNTVWKEIGVNAGDKVSAASTATIISTATTTTAATVDDITLAQALEEMKNTKPKQKRVVIQQLGESTTTKSSQLSSQQSQNKGKGIWIEPVKPMKKKDQISFDEETALKL</sequence>
<feature type="region of interest" description="Disordered" evidence="1">
    <location>
        <begin position="989"/>
        <end position="1032"/>
    </location>
</feature>
<comment type="caution">
    <text evidence="3">The sequence shown here is derived from an EMBL/GenBank/DDBJ whole genome shotgun (WGS) entry which is preliminary data.</text>
</comment>
<protein>
    <submittedName>
        <fullName evidence="3">Ribonuclease H-like domain-containing protein</fullName>
    </submittedName>
</protein>
<dbReference type="EMBL" id="BQNB010019626">
    <property type="protein sequence ID" value="GJT87294.1"/>
    <property type="molecule type" value="Genomic_DNA"/>
</dbReference>
<organism evidence="3 4">
    <name type="scientific">Tanacetum coccineum</name>
    <dbReference type="NCBI Taxonomy" id="301880"/>
    <lineage>
        <taxon>Eukaryota</taxon>
        <taxon>Viridiplantae</taxon>
        <taxon>Streptophyta</taxon>
        <taxon>Embryophyta</taxon>
        <taxon>Tracheophyta</taxon>
        <taxon>Spermatophyta</taxon>
        <taxon>Magnoliopsida</taxon>
        <taxon>eudicotyledons</taxon>
        <taxon>Gunneridae</taxon>
        <taxon>Pentapetalae</taxon>
        <taxon>asterids</taxon>
        <taxon>campanulids</taxon>
        <taxon>Asterales</taxon>
        <taxon>Asteraceae</taxon>
        <taxon>Asteroideae</taxon>
        <taxon>Anthemideae</taxon>
        <taxon>Anthemidinae</taxon>
        <taxon>Tanacetum</taxon>
    </lineage>
</organism>
<dbReference type="Pfam" id="PF07727">
    <property type="entry name" value="RVT_2"/>
    <property type="match status" value="1"/>
</dbReference>
<dbReference type="PANTHER" id="PTHR11439">
    <property type="entry name" value="GAG-POL-RELATED RETROTRANSPOSON"/>
    <property type="match status" value="1"/>
</dbReference>